<feature type="transmembrane region" description="Helical" evidence="5">
    <location>
        <begin position="26"/>
        <end position="45"/>
    </location>
</feature>
<evidence type="ECO:0000256" key="1">
    <source>
        <dbReference type="ARBA" id="ARBA00004141"/>
    </source>
</evidence>
<keyword evidence="2 5" id="KW-0812">Transmembrane</keyword>
<proteinExistence type="predicted"/>
<reference evidence="6 7" key="1">
    <citation type="journal article" date="2021" name="BMC Biol.">
        <title>Horizontally acquired antibacterial genes associated with adaptive radiation of ladybird beetles.</title>
        <authorList>
            <person name="Li H.S."/>
            <person name="Tang X.F."/>
            <person name="Huang Y.H."/>
            <person name="Xu Z.Y."/>
            <person name="Chen M.L."/>
            <person name="Du X.Y."/>
            <person name="Qiu B.Y."/>
            <person name="Chen P.T."/>
            <person name="Zhang W."/>
            <person name="Slipinski A."/>
            <person name="Escalona H.E."/>
            <person name="Waterhouse R.M."/>
            <person name="Zwick A."/>
            <person name="Pang H."/>
        </authorList>
    </citation>
    <scope>NUCLEOTIDE SEQUENCE [LARGE SCALE GENOMIC DNA]</scope>
    <source>
        <strain evidence="6">SYSU2018</strain>
    </source>
</reference>
<dbReference type="Proteomes" id="UP001516400">
    <property type="component" value="Unassembled WGS sequence"/>
</dbReference>
<protein>
    <submittedName>
        <fullName evidence="6">Uncharacterized protein</fullName>
    </submittedName>
</protein>
<comment type="caution">
    <text evidence="6">The sequence shown here is derived from an EMBL/GenBank/DDBJ whole genome shotgun (WGS) entry which is preliminary data.</text>
</comment>
<name>A0ABD2MZN1_9CUCU</name>
<sequence length="104" mass="11813">SSTITSTLHKSKSTLMYYIQKDIRTLVIWVLSGLSIAGVVVFLVLPNPPKASNDEVRTEEPTPGPVEVYLDAMKLFITPRMLMLCVSFLHSGKSYYHSFLWFMK</sequence>
<comment type="subcellular location">
    <subcellularLocation>
        <location evidence="1">Membrane</location>
        <topology evidence="1">Multi-pass membrane protein</topology>
    </subcellularLocation>
</comment>
<organism evidence="6 7">
    <name type="scientific">Cryptolaemus montrouzieri</name>
    <dbReference type="NCBI Taxonomy" id="559131"/>
    <lineage>
        <taxon>Eukaryota</taxon>
        <taxon>Metazoa</taxon>
        <taxon>Ecdysozoa</taxon>
        <taxon>Arthropoda</taxon>
        <taxon>Hexapoda</taxon>
        <taxon>Insecta</taxon>
        <taxon>Pterygota</taxon>
        <taxon>Neoptera</taxon>
        <taxon>Endopterygota</taxon>
        <taxon>Coleoptera</taxon>
        <taxon>Polyphaga</taxon>
        <taxon>Cucujiformia</taxon>
        <taxon>Coccinelloidea</taxon>
        <taxon>Coccinellidae</taxon>
        <taxon>Scymninae</taxon>
        <taxon>Scymnini</taxon>
        <taxon>Cryptolaemus</taxon>
    </lineage>
</organism>
<dbReference type="InterPro" id="IPR010291">
    <property type="entry name" value="Ion_channel_UNC-93"/>
</dbReference>
<dbReference type="GO" id="GO:0016020">
    <property type="term" value="C:membrane"/>
    <property type="evidence" value="ECO:0007669"/>
    <property type="project" value="UniProtKB-SubCell"/>
</dbReference>
<evidence type="ECO:0000313" key="7">
    <source>
        <dbReference type="Proteomes" id="UP001516400"/>
    </source>
</evidence>
<dbReference type="EMBL" id="JABFTP020000042">
    <property type="protein sequence ID" value="KAL3271968.1"/>
    <property type="molecule type" value="Genomic_DNA"/>
</dbReference>
<evidence type="ECO:0000256" key="5">
    <source>
        <dbReference type="SAM" id="Phobius"/>
    </source>
</evidence>
<evidence type="ECO:0000256" key="4">
    <source>
        <dbReference type="ARBA" id="ARBA00023136"/>
    </source>
</evidence>
<keyword evidence="3 5" id="KW-1133">Transmembrane helix</keyword>
<evidence type="ECO:0000256" key="3">
    <source>
        <dbReference type="ARBA" id="ARBA00022989"/>
    </source>
</evidence>
<gene>
    <name evidence="6" type="ORF">HHI36_022437</name>
</gene>
<keyword evidence="7" id="KW-1185">Reference proteome</keyword>
<dbReference type="AlphaFoldDB" id="A0ABD2MZN1"/>
<dbReference type="Pfam" id="PF05978">
    <property type="entry name" value="UNC-93"/>
    <property type="match status" value="1"/>
</dbReference>
<feature type="non-terminal residue" evidence="6">
    <location>
        <position position="1"/>
    </location>
</feature>
<evidence type="ECO:0000256" key="2">
    <source>
        <dbReference type="ARBA" id="ARBA00022692"/>
    </source>
</evidence>
<keyword evidence="4 5" id="KW-0472">Membrane</keyword>
<evidence type="ECO:0000313" key="6">
    <source>
        <dbReference type="EMBL" id="KAL3271968.1"/>
    </source>
</evidence>
<accession>A0ABD2MZN1</accession>